<reference evidence="1 2" key="1">
    <citation type="submission" date="2018-10" db="EMBL/GenBank/DDBJ databases">
        <title>The genome of Streptomyces dangxiongensis Z022.</title>
        <authorList>
            <person name="Zhang B."/>
        </authorList>
    </citation>
    <scope>NUCLEOTIDE SEQUENCE [LARGE SCALE GENOMIC DNA]</scope>
    <source>
        <strain evidence="1 2">Z022</strain>
    </source>
</reference>
<evidence type="ECO:0000313" key="1">
    <source>
        <dbReference type="EMBL" id="AYN37979.1"/>
    </source>
</evidence>
<dbReference type="RefSeq" id="WP_121785487.1">
    <property type="nucleotide sequence ID" value="NZ_CP033073.1"/>
</dbReference>
<dbReference type="KEGG" id="sdd:D9753_02305"/>
<evidence type="ECO:0000313" key="2">
    <source>
        <dbReference type="Proteomes" id="UP000268329"/>
    </source>
</evidence>
<keyword evidence="2" id="KW-1185">Reference proteome</keyword>
<protein>
    <submittedName>
        <fullName evidence="1">Uncharacterized protein</fullName>
    </submittedName>
</protein>
<dbReference type="EMBL" id="CP033073">
    <property type="protein sequence ID" value="AYN37979.1"/>
    <property type="molecule type" value="Genomic_DNA"/>
</dbReference>
<dbReference type="OrthoDB" id="4222159at2"/>
<gene>
    <name evidence="1" type="ORF">D9753_02305</name>
</gene>
<organism evidence="1 2">
    <name type="scientific">Streptomyces dangxiongensis</name>
    <dbReference type="NCBI Taxonomy" id="1442032"/>
    <lineage>
        <taxon>Bacteria</taxon>
        <taxon>Bacillati</taxon>
        <taxon>Actinomycetota</taxon>
        <taxon>Actinomycetes</taxon>
        <taxon>Kitasatosporales</taxon>
        <taxon>Streptomycetaceae</taxon>
        <taxon>Streptomyces</taxon>
    </lineage>
</organism>
<proteinExistence type="predicted"/>
<dbReference type="AlphaFoldDB" id="A0A3G2JB41"/>
<sequence length="157" mass="17468">MTVQIAEELARLHRLMSWYDVPQQLPATALTGEACVWCSTPVGSTDVQLEPTEIPRRGCAGCYTARLAWYVSWYDWHLHVQTCTACQQRQVCYVGHGRRVLHELTIGPADRDAPVCIVCVKAPSAVDLVVPVRWEGDARLYLGYAHAGCASGRWAAR</sequence>
<name>A0A3G2JB41_9ACTN</name>
<dbReference type="Proteomes" id="UP000268329">
    <property type="component" value="Chromosome"/>
</dbReference>
<accession>A0A3G2JB41</accession>